<dbReference type="PANTHER" id="PTHR47497:SF1">
    <property type="entry name" value="TUMOR NECROSIS FACTOR RECEPTOR SUPERFAMILY MEMBER 8"/>
    <property type="match status" value="1"/>
</dbReference>
<dbReference type="GeneID" id="11107309"/>
<proteinExistence type="predicted"/>
<dbReference type="OrthoDB" id="23196at10239"/>
<organism evidence="1 2">
    <name type="scientific">Yokapox virus</name>
    <dbReference type="NCBI Taxonomy" id="1076255"/>
    <lineage>
        <taxon>Viruses</taxon>
        <taxon>Varidnaviria</taxon>
        <taxon>Bamfordvirae</taxon>
        <taxon>Nucleocytoviricota</taxon>
        <taxon>Pokkesviricetes</taxon>
        <taxon>Chitovirales</taxon>
        <taxon>Poxviridae</taxon>
        <taxon>Chordopoxvirinae</taxon>
        <taxon>Centapoxvirus</taxon>
        <taxon>Centapoxvirus yokapox</taxon>
    </lineage>
</organism>
<sequence>MGYKGIYKIIFFSTIMYSLVYCKICQNDYYFNKETGHCTACVTCVGNTKETHPCGPDEPRTCECDSGFKCDLPVANSCARCIVIPPTKSTKNKHIKEQCCNTTDNVKLCYTIQNSFIKK</sequence>
<dbReference type="InterPro" id="IPR052862">
    <property type="entry name" value="TNFR_superfamily_member_8"/>
</dbReference>
<reference evidence="1 2" key="1">
    <citation type="journal article" date="2011" name="J. Virol.">
        <title>The genome of yoka poxvirus.</title>
        <authorList>
            <person name="Zhao G."/>
            <person name="Droit L."/>
            <person name="Tesh R.B."/>
            <person name="Popov V.L."/>
            <person name="Little N.S."/>
            <person name="Upton C."/>
            <person name="Virgin H.W."/>
            <person name="Wang D."/>
        </authorList>
    </citation>
    <scope>NUCLEOTIDE SEQUENCE [LARGE SCALE GENOMIC DNA]</scope>
    <source>
        <strain evidence="1">DakArB 4268</strain>
    </source>
</reference>
<evidence type="ECO:0000313" key="1">
    <source>
        <dbReference type="EMBL" id="AEN03763.1"/>
    </source>
</evidence>
<accession>G3EI66</accession>
<dbReference type="RefSeq" id="YP_004821527.1">
    <property type="nucleotide sequence ID" value="NC_015960.1"/>
</dbReference>
<protein>
    <submittedName>
        <fullName evidence="1">VCD30 cys-rich soluble TNFR-like protein</fullName>
    </submittedName>
</protein>
<dbReference type="Proteomes" id="UP000164653">
    <property type="component" value="Segment"/>
</dbReference>
<keyword evidence="2" id="KW-1185">Reference proteome</keyword>
<dbReference type="EMBL" id="HQ849551">
    <property type="protein sequence ID" value="AEN03763.1"/>
    <property type="molecule type" value="Genomic_DNA"/>
</dbReference>
<dbReference type="KEGG" id="vg:11107309"/>
<dbReference type="PANTHER" id="PTHR47497">
    <property type="entry name" value="TUMOR NECROSIS FACTOR RECEPTOR SUPERFAMILY MEMBER 8"/>
    <property type="match status" value="1"/>
</dbReference>
<evidence type="ECO:0000313" key="2">
    <source>
        <dbReference type="Proteomes" id="UP000164653"/>
    </source>
</evidence>
<name>G3EI66_9POXV</name>
<gene>
    <name evidence="1" type="ORF">YKV174</name>
</gene>